<evidence type="ECO:0000313" key="3">
    <source>
        <dbReference type="EMBL" id="WMT12929.1"/>
    </source>
</evidence>
<evidence type="ECO:0000259" key="1">
    <source>
        <dbReference type="Pfam" id="PF06983"/>
    </source>
</evidence>
<dbReference type="InterPro" id="IPR029068">
    <property type="entry name" value="Glyas_Bleomycin-R_OHBP_Dase"/>
</dbReference>
<evidence type="ECO:0000313" key="5">
    <source>
        <dbReference type="Proteomes" id="UP001235341"/>
    </source>
</evidence>
<dbReference type="PANTHER" id="PTHR33990:SF1">
    <property type="entry name" value="PROTEIN YJDN"/>
    <property type="match status" value="1"/>
</dbReference>
<dbReference type="Proteomes" id="UP001235341">
    <property type="component" value="Chromosome"/>
</dbReference>
<evidence type="ECO:0000313" key="2">
    <source>
        <dbReference type="EMBL" id="QKJ58622.1"/>
    </source>
</evidence>
<dbReference type="EMBL" id="CP054160">
    <property type="protein sequence ID" value="QKJ58622.1"/>
    <property type="molecule type" value="Genomic_DNA"/>
</dbReference>
<sequence>MLIQPYLFFTGNCEQAVNFYAQQLNGNIEIMMRYKDIPTEEQQNGPPNADPDAIMHARLVIGDNVIMASDGCPADPTGPAHSGYSLSIRSENVEQGREVFNRLALGGSITMPFQPTFWAKGFGMLTDKFGVNWMVNVE</sequence>
<dbReference type="RefSeq" id="WP_065683344.1">
    <property type="nucleotide sequence ID" value="NZ_CAMKUK010000001.1"/>
</dbReference>
<protein>
    <submittedName>
        <fullName evidence="2">VOC family protein</fullName>
    </submittedName>
</protein>
<dbReference type="Proteomes" id="UP000503464">
    <property type="component" value="Chromosome"/>
</dbReference>
<dbReference type="AlphaFoldDB" id="A0AAE7JT33"/>
<accession>A0AAE7JT33</accession>
<reference evidence="3 5" key="3">
    <citation type="submission" date="2023-08" db="EMBL/GenBank/DDBJ databases">
        <title>Complete Genome and Methylome dissection of Serratia fonticola NEB369.</title>
        <authorList>
            <person name="Fomenkov A."/>
            <person name="Roberts R.D."/>
        </authorList>
    </citation>
    <scope>NUCLEOTIDE SEQUENCE [LARGE SCALE GENOMIC DNA]</scope>
    <source>
        <strain evidence="3 5">NEB369</strain>
    </source>
</reference>
<dbReference type="Pfam" id="PF06983">
    <property type="entry name" value="3-dmu-9_3-mt"/>
    <property type="match status" value="1"/>
</dbReference>
<keyword evidence="5" id="KW-1185">Reference proteome</keyword>
<feature type="domain" description="PhnB-like" evidence="1">
    <location>
        <begin position="3"/>
        <end position="135"/>
    </location>
</feature>
<name>A0AAE7JT33_SERFO</name>
<gene>
    <name evidence="2" type="ORF">G9399_09915</name>
    <name evidence="3" type="ORF">RFB13_16940</name>
</gene>
<evidence type="ECO:0000313" key="4">
    <source>
        <dbReference type="Proteomes" id="UP000503464"/>
    </source>
</evidence>
<dbReference type="EMBL" id="CP133586">
    <property type="protein sequence ID" value="WMT12929.1"/>
    <property type="molecule type" value="Genomic_DNA"/>
</dbReference>
<organism evidence="2 4">
    <name type="scientific">Serratia fonticola</name>
    <dbReference type="NCBI Taxonomy" id="47917"/>
    <lineage>
        <taxon>Bacteria</taxon>
        <taxon>Pseudomonadati</taxon>
        <taxon>Pseudomonadota</taxon>
        <taxon>Gammaproteobacteria</taxon>
        <taxon>Enterobacterales</taxon>
        <taxon>Yersiniaceae</taxon>
        <taxon>Serratia</taxon>
    </lineage>
</organism>
<dbReference type="InterPro" id="IPR028973">
    <property type="entry name" value="PhnB-like"/>
</dbReference>
<reference evidence="2" key="2">
    <citation type="submission" date="2022-06" db="EMBL/GenBank/DDBJ databases">
        <title>Genome sequences of seven Enterobacteriaceae strains isolated from Canadian wastewater treatment facilities.</title>
        <authorList>
            <person name="Huang H."/>
            <person name="Chmara J.T."/>
            <person name="Duceppe M.-O."/>
        </authorList>
    </citation>
    <scope>NUCLEOTIDE SEQUENCE</scope>
    <source>
        <strain evidence="2">HH13</strain>
    </source>
</reference>
<proteinExistence type="predicted"/>
<dbReference type="Gene3D" id="3.10.180.10">
    <property type="entry name" value="2,3-Dihydroxybiphenyl 1,2-Dioxygenase, domain 1"/>
    <property type="match status" value="1"/>
</dbReference>
<dbReference type="SUPFAM" id="SSF54593">
    <property type="entry name" value="Glyoxalase/Bleomycin resistance protein/Dihydroxybiphenyl dioxygenase"/>
    <property type="match status" value="1"/>
</dbReference>
<reference evidence="4" key="1">
    <citation type="submission" date="2020-03" db="EMBL/GenBank/DDBJ databases">
        <title>Genome sequences of seven Enterobacteriaceae strains isolated from Canadian wastewater treatment facilities.</title>
        <authorList>
            <person name="Huang H."/>
            <person name="Chmara J.T."/>
            <person name="Duceppe M.-O."/>
        </authorList>
    </citation>
    <scope>NUCLEOTIDE SEQUENCE [LARGE SCALE GENOMIC DNA]</scope>
    <source>
        <strain evidence="4">Biosolid 3</strain>
    </source>
</reference>
<dbReference type="PANTHER" id="PTHR33990">
    <property type="entry name" value="PROTEIN YJDN-RELATED"/>
    <property type="match status" value="1"/>
</dbReference>
<dbReference type="CDD" id="cd06588">
    <property type="entry name" value="PhnB_like"/>
    <property type="match status" value="1"/>
</dbReference>